<dbReference type="InterPro" id="IPR013178">
    <property type="entry name" value="Histone_AcTrfase_Rtt109/CBP"/>
</dbReference>
<accession>A0A9R1VFZ6</accession>
<evidence type="ECO:0000256" key="7">
    <source>
        <dbReference type="ARBA" id="ARBA00023242"/>
    </source>
</evidence>
<dbReference type="PANTHER" id="PTHR13808">
    <property type="entry name" value="CBP/P300-RELATED"/>
    <property type="match status" value="1"/>
</dbReference>
<dbReference type="GO" id="GO:0005634">
    <property type="term" value="C:nucleus"/>
    <property type="evidence" value="ECO:0007669"/>
    <property type="project" value="UniProtKB-SubCell"/>
</dbReference>
<comment type="catalytic activity">
    <reaction evidence="8">
        <text>L-lysyl-[protein] + acetyl-CoA = N(6)-acetyl-L-lysyl-[protein] + CoA + H(+)</text>
        <dbReference type="Rhea" id="RHEA:45948"/>
        <dbReference type="Rhea" id="RHEA-COMP:9752"/>
        <dbReference type="Rhea" id="RHEA-COMP:10731"/>
        <dbReference type="ChEBI" id="CHEBI:15378"/>
        <dbReference type="ChEBI" id="CHEBI:29969"/>
        <dbReference type="ChEBI" id="CHEBI:57287"/>
        <dbReference type="ChEBI" id="CHEBI:57288"/>
        <dbReference type="ChEBI" id="CHEBI:61930"/>
        <dbReference type="EC" id="2.3.1.48"/>
    </reaction>
</comment>
<keyword evidence="4" id="KW-0156">Chromatin regulator</keyword>
<name>A0A9R1VFZ6_LACSA</name>
<evidence type="ECO:0000256" key="2">
    <source>
        <dbReference type="ARBA" id="ARBA00013184"/>
    </source>
</evidence>
<keyword evidence="7" id="KW-0539">Nucleus</keyword>
<proteinExistence type="predicted"/>
<evidence type="ECO:0000256" key="1">
    <source>
        <dbReference type="ARBA" id="ARBA00004123"/>
    </source>
</evidence>
<keyword evidence="3" id="KW-0808">Transferase</keyword>
<keyword evidence="5" id="KW-0805">Transcription regulation</keyword>
<keyword evidence="10" id="KW-1185">Reference proteome</keyword>
<dbReference type="Proteomes" id="UP000235145">
    <property type="component" value="Unassembled WGS sequence"/>
</dbReference>
<evidence type="ECO:0000256" key="4">
    <source>
        <dbReference type="ARBA" id="ARBA00022853"/>
    </source>
</evidence>
<dbReference type="PANTHER" id="PTHR13808:SF1">
    <property type="entry name" value="HISTONE ACETYLTRANSFERASE"/>
    <property type="match status" value="1"/>
</dbReference>
<evidence type="ECO:0000256" key="8">
    <source>
        <dbReference type="ARBA" id="ARBA00048017"/>
    </source>
</evidence>
<dbReference type="GO" id="GO:0004402">
    <property type="term" value="F:histone acetyltransferase activity"/>
    <property type="evidence" value="ECO:0007669"/>
    <property type="project" value="InterPro"/>
</dbReference>
<evidence type="ECO:0000256" key="6">
    <source>
        <dbReference type="ARBA" id="ARBA00023163"/>
    </source>
</evidence>
<sequence length="165" mass="18997">MLIFQDHVVQYTTQYRSYEDLVFSKIKDQLTIIREHPTLSAGIAITAALLLIRAKEKALVVRVVFSVDKKLEVKQEFLEIFQEENYPVDFGYKSKKIEGVEVCLFGMPEIKAVTGEALRTFVYHEILYVQHSETSLSFKTMDDGQVLLYAVLFMCIMSSKVARML</sequence>
<evidence type="ECO:0000313" key="9">
    <source>
        <dbReference type="EMBL" id="KAJ0206482.1"/>
    </source>
</evidence>
<dbReference type="EC" id="2.3.1.48" evidence="2"/>
<gene>
    <name evidence="9" type="ORF">LSAT_V11C500231630</name>
</gene>
<dbReference type="EMBL" id="NBSK02000005">
    <property type="protein sequence ID" value="KAJ0206482.1"/>
    <property type="molecule type" value="Genomic_DNA"/>
</dbReference>
<evidence type="ECO:0000313" key="10">
    <source>
        <dbReference type="Proteomes" id="UP000235145"/>
    </source>
</evidence>
<evidence type="ECO:0000256" key="3">
    <source>
        <dbReference type="ARBA" id="ARBA00022679"/>
    </source>
</evidence>
<dbReference type="GO" id="GO:0006355">
    <property type="term" value="P:regulation of DNA-templated transcription"/>
    <property type="evidence" value="ECO:0007669"/>
    <property type="project" value="InterPro"/>
</dbReference>
<comment type="subcellular location">
    <subcellularLocation>
        <location evidence="1">Nucleus</location>
    </subcellularLocation>
</comment>
<evidence type="ECO:0000256" key="5">
    <source>
        <dbReference type="ARBA" id="ARBA00023015"/>
    </source>
</evidence>
<comment type="caution">
    <text evidence="9">The sequence shown here is derived from an EMBL/GenBank/DDBJ whole genome shotgun (WGS) entry which is preliminary data.</text>
</comment>
<organism evidence="9 10">
    <name type="scientific">Lactuca sativa</name>
    <name type="common">Garden lettuce</name>
    <dbReference type="NCBI Taxonomy" id="4236"/>
    <lineage>
        <taxon>Eukaryota</taxon>
        <taxon>Viridiplantae</taxon>
        <taxon>Streptophyta</taxon>
        <taxon>Embryophyta</taxon>
        <taxon>Tracheophyta</taxon>
        <taxon>Spermatophyta</taxon>
        <taxon>Magnoliopsida</taxon>
        <taxon>eudicotyledons</taxon>
        <taxon>Gunneridae</taxon>
        <taxon>Pentapetalae</taxon>
        <taxon>asterids</taxon>
        <taxon>campanulids</taxon>
        <taxon>Asterales</taxon>
        <taxon>Asteraceae</taxon>
        <taxon>Cichorioideae</taxon>
        <taxon>Cichorieae</taxon>
        <taxon>Lactucinae</taxon>
        <taxon>Lactuca</taxon>
    </lineage>
</organism>
<protein>
    <recommendedName>
        <fullName evidence="2">histone acetyltransferase</fullName>
        <ecNumber evidence="2">2.3.1.48</ecNumber>
    </recommendedName>
</protein>
<reference evidence="9 10" key="1">
    <citation type="journal article" date="2017" name="Nat. Commun.">
        <title>Genome assembly with in vitro proximity ligation data and whole-genome triplication in lettuce.</title>
        <authorList>
            <person name="Reyes-Chin-Wo S."/>
            <person name="Wang Z."/>
            <person name="Yang X."/>
            <person name="Kozik A."/>
            <person name="Arikit S."/>
            <person name="Song C."/>
            <person name="Xia L."/>
            <person name="Froenicke L."/>
            <person name="Lavelle D.O."/>
            <person name="Truco M.J."/>
            <person name="Xia R."/>
            <person name="Zhu S."/>
            <person name="Xu C."/>
            <person name="Xu H."/>
            <person name="Xu X."/>
            <person name="Cox K."/>
            <person name="Korf I."/>
            <person name="Meyers B.C."/>
            <person name="Michelmore R.W."/>
        </authorList>
    </citation>
    <scope>NUCLEOTIDE SEQUENCE [LARGE SCALE GENOMIC DNA]</scope>
    <source>
        <strain evidence="10">cv. Salinas</strain>
        <tissue evidence="9">Seedlings</tissue>
    </source>
</reference>
<dbReference type="AlphaFoldDB" id="A0A9R1VFZ6"/>
<keyword evidence="6" id="KW-0804">Transcription</keyword>